<evidence type="ECO:0000259" key="2">
    <source>
        <dbReference type="Pfam" id="PF01443"/>
    </source>
</evidence>
<feature type="non-terminal residue" evidence="3">
    <location>
        <position position="1"/>
    </location>
</feature>
<reference evidence="3 4" key="1">
    <citation type="submission" date="2024-01" db="EMBL/GenBank/DDBJ databases">
        <title>Mesobacterium rodlantinim sp. nov., isolated from shallow sea hydrothermal systems off Kueishantao Island.</title>
        <authorList>
            <person name="Su Z."/>
            <person name="Tang K."/>
        </authorList>
    </citation>
    <scope>NUCLEOTIDE SEQUENCE [LARGE SCALE GENOMIC DNA]</scope>
    <source>
        <strain evidence="3 4">TK19101</strain>
    </source>
</reference>
<dbReference type="SUPFAM" id="SSF52540">
    <property type="entry name" value="P-loop containing nucleoside triphosphate hydrolases"/>
    <property type="match status" value="1"/>
</dbReference>
<evidence type="ECO:0000256" key="1">
    <source>
        <dbReference type="SAM" id="MobiDB-lite"/>
    </source>
</evidence>
<feature type="region of interest" description="Disordered" evidence="1">
    <location>
        <begin position="102"/>
        <end position="123"/>
    </location>
</feature>
<dbReference type="Pfam" id="PF01443">
    <property type="entry name" value="Viral_helicase1"/>
    <property type="match status" value="1"/>
</dbReference>
<dbReference type="InterPro" id="IPR027417">
    <property type="entry name" value="P-loop_NTPase"/>
</dbReference>
<comment type="caution">
    <text evidence="3">The sequence shown here is derived from an EMBL/GenBank/DDBJ whole genome shotgun (WGS) entry which is preliminary data.</text>
</comment>
<protein>
    <recommendedName>
        <fullName evidence="2">(+)RNA virus helicase C-terminal domain-containing protein</fullName>
    </recommendedName>
</protein>
<feature type="compositionally biased region" description="Basic and acidic residues" evidence="1">
    <location>
        <begin position="108"/>
        <end position="123"/>
    </location>
</feature>
<organism evidence="3 4">
    <name type="scientific">Mesobacterium hydrothermale</name>
    <dbReference type="NCBI Taxonomy" id="3111907"/>
    <lineage>
        <taxon>Bacteria</taxon>
        <taxon>Pseudomonadati</taxon>
        <taxon>Pseudomonadota</taxon>
        <taxon>Alphaproteobacteria</taxon>
        <taxon>Rhodobacterales</taxon>
        <taxon>Roseobacteraceae</taxon>
        <taxon>Mesobacterium</taxon>
    </lineage>
</organism>
<accession>A0ABU6HLY6</accession>
<dbReference type="Gene3D" id="3.40.50.300">
    <property type="entry name" value="P-loop containing nucleotide triphosphate hydrolases"/>
    <property type="match status" value="1"/>
</dbReference>
<evidence type="ECO:0000313" key="4">
    <source>
        <dbReference type="Proteomes" id="UP001348149"/>
    </source>
</evidence>
<sequence length="123" mass="13818">SQPSLILQLRDKSIPVGGPLSGGYSTITVQIDGRDKPLTINTNQYQNIEYGYATTVHKSQGATVDNAFVLQSPRMDDHLKYVAMTRHRDALNMFRFAGAPRLITPKPDQQHDLGRDHEFSHEL</sequence>
<dbReference type="Proteomes" id="UP001348149">
    <property type="component" value="Unassembled WGS sequence"/>
</dbReference>
<name>A0ABU6HLY6_9RHOB</name>
<dbReference type="CDD" id="cd18809">
    <property type="entry name" value="SF1_C_RecD"/>
    <property type="match status" value="1"/>
</dbReference>
<keyword evidence="4" id="KW-1185">Reference proteome</keyword>
<feature type="domain" description="(+)RNA virus helicase C-terminal" evidence="2">
    <location>
        <begin position="49"/>
        <end position="93"/>
    </location>
</feature>
<evidence type="ECO:0000313" key="3">
    <source>
        <dbReference type="EMBL" id="MEC3863459.1"/>
    </source>
</evidence>
<dbReference type="EMBL" id="JAYLLH010000069">
    <property type="protein sequence ID" value="MEC3863459.1"/>
    <property type="molecule type" value="Genomic_DNA"/>
</dbReference>
<dbReference type="InterPro" id="IPR027351">
    <property type="entry name" value="(+)RNA_virus_helicase_core_dom"/>
</dbReference>
<gene>
    <name evidence="3" type="ORF">VK792_19445</name>
</gene>
<proteinExistence type="predicted"/>